<gene>
    <name evidence="1" type="ORF">IMF26_07855</name>
</gene>
<dbReference type="PANTHER" id="PTHR33677">
    <property type="entry name" value="TRANSCRIPTIONAL REPRESSOR FRMR-RELATED"/>
    <property type="match status" value="1"/>
</dbReference>
<reference evidence="1" key="2">
    <citation type="journal article" date="2023" name="Biology">
        <title>Prokaryotic Life Associated with Coal-Fire Gas Vents Revealed by Metagenomics.</title>
        <authorList>
            <person name="Kadnikov V.V."/>
            <person name="Mardanov A.V."/>
            <person name="Beletsky A.V."/>
            <person name="Karnachuk O.V."/>
            <person name="Ravin N.V."/>
        </authorList>
    </citation>
    <scope>NUCLEOTIDE SEQUENCE</scope>
    <source>
        <strain evidence="1">Bu02</strain>
    </source>
</reference>
<protein>
    <submittedName>
        <fullName evidence="1">Metal-sensitive transcriptional regulator</fullName>
    </submittedName>
</protein>
<dbReference type="AlphaFoldDB" id="A0AAT9LDS4"/>
<dbReference type="InterPro" id="IPR003735">
    <property type="entry name" value="Metal_Tscrpt_repr"/>
</dbReference>
<dbReference type="Pfam" id="PF02583">
    <property type="entry name" value="Trns_repr_metal"/>
    <property type="match status" value="1"/>
</dbReference>
<dbReference type="GO" id="GO:0046872">
    <property type="term" value="F:metal ion binding"/>
    <property type="evidence" value="ECO:0007669"/>
    <property type="project" value="InterPro"/>
</dbReference>
<dbReference type="CDD" id="cd10148">
    <property type="entry name" value="CsoR-like_DUF156"/>
    <property type="match status" value="1"/>
</dbReference>
<dbReference type="KEGG" id="fcz:IMF26_07855"/>
<sequence>MPSRGRRVHRENKSDLLNRLKRVEGQIRGISRMIEEDEYCVDILNQVAAARAALGKIGLMLLETHARGCVVRGIKDGDEEATVTELMDVIKRFV</sequence>
<evidence type="ECO:0000313" key="1">
    <source>
        <dbReference type="EMBL" id="QUL97980.1"/>
    </source>
</evidence>
<dbReference type="InterPro" id="IPR038390">
    <property type="entry name" value="Metal_Tscrpt_repr_sf"/>
</dbReference>
<reference evidence="1" key="1">
    <citation type="submission" date="2020-10" db="EMBL/GenBank/DDBJ databases">
        <authorList>
            <person name="Kadnikov V."/>
            <person name="Beletsky A.V."/>
            <person name="Mardanov A.V."/>
            <person name="Karnachuk O.V."/>
            <person name="Ravin N.V."/>
        </authorList>
    </citation>
    <scope>NUCLEOTIDE SEQUENCE</scope>
    <source>
        <strain evidence="1">Bu02</strain>
    </source>
</reference>
<dbReference type="PANTHER" id="PTHR33677:SF3">
    <property type="entry name" value="COPPER-SENSING TRANSCRIPTIONAL REPRESSOR RICR"/>
    <property type="match status" value="1"/>
</dbReference>
<proteinExistence type="predicted"/>
<organism evidence="1">
    <name type="scientific">Candidatus Fermentithermobacillus carboniphilus</name>
    <dbReference type="NCBI Taxonomy" id="3085328"/>
    <lineage>
        <taxon>Bacteria</taxon>
        <taxon>Bacillati</taxon>
        <taxon>Bacillota</taxon>
        <taxon>Candidatus Fermentithermobacillia</taxon>
        <taxon>Candidatus Fermentithermobacillales</taxon>
        <taxon>Candidatus Fermentithermobacillaceae</taxon>
        <taxon>Candidatus Fermentithermobacillus</taxon>
    </lineage>
</organism>
<accession>A0AAT9LDS4</accession>
<dbReference type="EMBL" id="CP062796">
    <property type="protein sequence ID" value="QUL97980.1"/>
    <property type="molecule type" value="Genomic_DNA"/>
</dbReference>
<dbReference type="GO" id="GO:0003677">
    <property type="term" value="F:DNA binding"/>
    <property type="evidence" value="ECO:0007669"/>
    <property type="project" value="InterPro"/>
</dbReference>
<dbReference type="Gene3D" id="1.20.58.1000">
    <property type="entry name" value="Metal-sensitive repressor, helix protomer"/>
    <property type="match status" value="1"/>
</dbReference>
<name>A0AAT9LDS4_9FIRM</name>
<dbReference type="GO" id="GO:0045892">
    <property type="term" value="P:negative regulation of DNA-templated transcription"/>
    <property type="evidence" value="ECO:0007669"/>
    <property type="project" value="UniProtKB-ARBA"/>
</dbReference>